<dbReference type="Pfam" id="PF02470">
    <property type="entry name" value="MlaD"/>
    <property type="match status" value="1"/>
</dbReference>
<name>A0ABD6QNQ6_MYCFO</name>
<evidence type="ECO:0008006" key="7">
    <source>
        <dbReference type="Google" id="ProtNLM"/>
    </source>
</evidence>
<evidence type="ECO:0000313" key="6">
    <source>
        <dbReference type="Proteomes" id="UP000187001"/>
    </source>
</evidence>
<feature type="domain" description="Mce/MlaD" evidence="3">
    <location>
        <begin position="40"/>
        <end position="113"/>
    </location>
</feature>
<evidence type="ECO:0000313" key="5">
    <source>
        <dbReference type="EMBL" id="OMC47360.1"/>
    </source>
</evidence>
<feature type="transmembrane region" description="Helical" evidence="2">
    <location>
        <begin position="12"/>
        <end position="31"/>
    </location>
</feature>
<dbReference type="RefSeq" id="WP_076204494.1">
    <property type="nucleotide sequence ID" value="NZ_MBER01000050.1"/>
</dbReference>
<dbReference type="InterPro" id="IPR003399">
    <property type="entry name" value="Mce/MlaD"/>
</dbReference>
<dbReference type="PANTHER" id="PTHR33371:SF16">
    <property type="entry name" value="MCE-FAMILY PROTEIN MCE3F"/>
    <property type="match status" value="1"/>
</dbReference>
<accession>A0ABD6QNQ6</accession>
<dbReference type="AlphaFoldDB" id="A0ABD6QNQ6"/>
<feature type="region of interest" description="Disordered" evidence="1">
    <location>
        <begin position="420"/>
        <end position="488"/>
    </location>
</feature>
<dbReference type="Pfam" id="PF11887">
    <property type="entry name" value="Mce4_CUP1"/>
    <property type="match status" value="1"/>
</dbReference>
<comment type="caution">
    <text evidence="5">The sequence shown here is derived from an EMBL/GenBank/DDBJ whole genome shotgun (WGS) entry which is preliminary data.</text>
</comment>
<proteinExistence type="predicted"/>
<feature type="compositionally biased region" description="Pro residues" evidence="1">
    <location>
        <begin position="434"/>
        <end position="466"/>
    </location>
</feature>
<keyword evidence="2" id="KW-0812">Transmembrane</keyword>
<protein>
    <recommendedName>
        <fullName evidence="7">Mammalian cell entry protein</fullName>
    </recommendedName>
</protein>
<dbReference type="InterPro" id="IPR052336">
    <property type="entry name" value="MlaD_Phospholipid_Transporter"/>
</dbReference>
<keyword evidence="2" id="KW-0472">Membrane</keyword>
<dbReference type="InterPro" id="IPR005693">
    <property type="entry name" value="Mce"/>
</dbReference>
<dbReference type="NCBIfam" id="TIGR00996">
    <property type="entry name" value="Mtu_fam_mce"/>
    <property type="match status" value="1"/>
</dbReference>
<feature type="domain" description="Mammalian cell entry C-terminal" evidence="4">
    <location>
        <begin position="120"/>
        <end position="288"/>
    </location>
</feature>
<evidence type="ECO:0000259" key="3">
    <source>
        <dbReference type="Pfam" id="PF02470"/>
    </source>
</evidence>
<gene>
    <name evidence="5" type="ORF">A5742_24405</name>
</gene>
<evidence type="ECO:0000256" key="2">
    <source>
        <dbReference type="SAM" id="Phobius"/>
    </source>
</evidence>
<sequence length="532" mass="56323">MLTRLVRIQLVLFTIGSIVGLVTMVVVYMQAPTLLGVGRITVTAELPGTGGLYRFSNVTYRGVQIGKVTAISLIPRGAKATLSLDASPKIPANLKAEVRSVSAIGEQYLDLKPISDTPPYLHDGSTIAKADTTVPQQVGPLLDQTSALIKSIPKDKLGLLLDESFKAFNGAGYDLGSLMDSSAKVSAGLNDVRDPTKALVEDSGPLLDAQAAATNDLRTWVRGLANITTTLVDDDQQIRKVLSDGPASINEASRLFEQVKPTLPVLLANLTSVGQILVTYRPGLEQILVLLPPFVANIISAAPDHNPTGLGQGDFTMSFGDPPSCTVGFLPPSQWRSPEDTSEVDTPDGLYCKLPQDSPLAVRGARNYPCMNKPGKRAPTAEICNSDKPYVPLAMRQHLTGPYPLDPNLIAQGVPPDARVANEDHIFGPTNGTPMPPPAAPDPAPGGPIQIPPPTAPPNPAPPPPETDAAVPAAPSAFGGNNTHSQPAVVFAQYDPNSGRYVTPDGQTYQQADLVASRRAANWKDLVMEDHP</sequence>
<dbReference type="EMBL" id="MBER01000050">
    <property type="protein sequence ID" value="OMC47360.1"/>
    <property type="molecule type" value="Genomic_DNA"/>
</dbReference>
<reference evidence="5 6" key="1">
    <citation type="submission" date="2016-07" db="EMBL/GenBank/DDBJ databases">
        <authorList>
            <person name="Sutton G."/>
            <person name="Brinkac L."/>
            <person name="Sanka R."/>
            <person name="Adams M."/>
            <person name="Lau E."/>
            <person name="Kumar A."/>
            <person name="Macaden R."/>
        </authorList>
    </citation>
    <scope>NUCLEOTIDE SEQUENCE [LARGE SCALE GENOMIC DNA]</scope>
    <source>
        <strain evidence="5 6">GA-0871</strain>
    </source>
</reference>
<dbReference type="Proteomes" id="UP000187001">
    <property type="component" value="Unassembled WGS sequence"/>
</dbReference>
<organism evidence="5 6">
    <name type="scientific">Mycolicibacterium fortuitum</name>
    <name type="common">Mycobacterium fortuitum</name>
    <dbReference type="NCBI Taxonomy" id="1766"/>
    <lineage>
        <taxon>Bacteria</taxon>
        <taxon>Bacillati</taxon>
        <taxon>Actinomycetota</taxon>
        <taxon>Actinomycetes</taxon>
        <taxon>Mycobacteriales</taxon>
        <taxon>Mycobacteriaceae</taxon>
        <taxon>Mycolicibacterium</taxon>
    </lineage>
</organism>
<evidence type="ECO:0000259" key="4">
    <source>
        <dbReference type="Pfam" id="PF11887"/>
    </source>
</evidence>
<evidence type="ECO:0000256" key="1">
    <source>
        <dbReference type="SAM" id="MobiDB-lite"/>
    </source>
</evidence>
<dbReference type="InterPro" id="IPR024516">
    <property type="entry name" value="Mce_C"/>
</dbReference>
<keyword evidence="2" id="KW-1133">Transmembrane helix</keyword>
<dbReference type="PANTHER" id="PTHR33371">
    <property type="entry name" value="INTERMEMBRANE PHOSPHOLIPID TRANSPORT SYSTEM BINDING PROTEIN MLAD-RELATED"/>
    <property type="match status" value="1"/>
</dbReference>